<accession>A0ACC0B1C2</accession>
<dbReference type="Proteomes" id="UP001060085">
    <property type="component" value="Linkage Group LG04"/>
</dbReference>
<organism evidence="1 2">
    <name type="scientific">Catharanthus roseus</name>
    <name type="common">Madagascar periwinkle</name>
    <name type="synonym">Vinca rosea</name>
    <dbReference type="NCBI Taxonomy" id="4058"/>
    <lineage>
        <taxon>Eukaryota</taxon>
        <taxon>Viridiplantae</taxon>
        <taxon>Streptophyta</taxon>
        <taxon>Embryophyta</taxon>
        <taxon>Tracheophyta</taxon>
        <taxon>Spermatophyta</taxon>
        <taxon>Magnoliopsida</taxon>
        <taxon>eudicotyledons</taxon>
        <taxon>Gunneridae</taxon>
        <taxon>Pentapetalae</taxon>
        <taxon>asterids</taxon>
        <taxon>lamiids</taxon>
        <taxon>Gentianales</taxon>
        <taxon>Apocynaceae</taxon>
        <taxon>Rauvolfioideae</taxon>
        <taxon>Vinceae</taxon>
        <taxon>Catharanthinae</taxon>
        <taxon>Catharanthus</taxon>
    </lineage>
</organism>
<dbReference type="EMBL" id="CM044704">
    <property type="protein sequence ID" value="KAI5666427.1"/>
    <property type="molecule type" value="Genomic_DNA"/>
</dbReference>
<keyword evidence="2" id="KW-1185">Reference proteome</keyword>
<name>A0ACC0B1C2_CATRO</name>
<gene>
    <name evidence="1" type="ORF">M9H77_16280</name>
</gene>
<proteinExistence type="predicted"/>
<comment type="caution">
    <text evidence="1">The sequence shown here is derived from an EMBL/GenBank/DDBJ whole genome shotgun (WGS) entry which is preliminary data.</text>
</comment>
<sequence length="1371" mass="150426">MRVLVRPPTPIPPPSPPPAPPDSSAPPPQTSLNGVVVVGFIGKRHGDVTQLINRIIDANVFGSGNYDIPFRMEKQEIVNEEMEEYFKCKSISFHFEEEKGILYLQFSSIACPAMEGFLDSRTGFDSVLEDREFGDLQGMLFMFSAICMQNCMPLSSSLKVCHVIIYIQEGSRFDTQILKRFRVLQAAKHAITSHMKLRTTPPLTTNPHASSTSRMSASGASSNNPSPGRGRGIFNRNASTITLMHGVGSYSSLLPGQCTPVIMFVFLDDFTDASPSSSSQEQVETYSLNQSLSSSNMLKPSLAAKGSGSVVVLARPVHKLEGSLRKKLQSSLESQIRSLIKRSRILSGSETGQSGSRTGGPSSLIPLFLLDSSRAVGLVDLASNLAGESLEFASGLVEDVLDGKATSDSLLLESNSQNANKDDIVSVKEFIFRQSDILRGRGGMVSSTNSGSAAGVGMVAVAAAAAAASAASIKTYSSPELPSFETWLSSSQPILHGILSAKPGGIDEAEVHKVKPHHRNGVLAPVEGNASKATDHLQLAVSFLESGGRLNSKFSTLWCEKALPIAKEIYLNELPPSYPTSQHQAHLERALFAFNSMVKGPAAQLYTKKLEEECLSIWSSGRQLCDAVSLTGKPCMHNRHNLETNGFLSSNATKSHSSGYVFLHACACGRSRRLRDDPFDFETANATFNSFLECDKLLPSLELPQGSSKGLTKHLSWCFIRIGGARYYSPAKGLLQSGFCTNHKFLLKWTISIGKQRSTSLPFSNEQQIPGNQLSSSNKDGSMVVTNMKRTVDAPFRPGDVQVEIQRRHSPNDIKSDDKTFSSGRAISNSITRKPFSEVVAGSGASSGFPPLQTRKQPLAGPDKVSKCHSIKDQGLEKVKETANNQESQKAQDTFAIDGKSEQNVSNVDRHSDDDPFLQIGSNVVPVNMNTGKLLKGCNLPKEVTLYVGFEHECPHGHRFMLRPDHLNDLGSPYAAPEETIQLLSSEGKDHKTGDHSKLAKNNGHTKARRHSNGVIDMSLCKSRNQDESNPRDAITNLYVDGPRQISSSSKEQIGDAKLILMRDLEDGLESLCLDDGGYAFNLLNRSLPIYMNCPHCRDSKRKKDTAATKFAGTISQLQRIFMVTPSFPVTLAACPVVQFEESCLPPEIPDRKEKLQFSLDCRVILPPDSFLSLRLPFVYGVELEDGNLHPLTPFEHQPELTAWITKGTELLTMPIGNEMITGWNFSPDLAFVEIWSSRFCVNHKRIPYRCSCPICSEEIGTGKENALLYLIFGRKRISFGLSNYCHIILLDFRSRHFPPLAVKLKHESVKHKSGVMFSWNGGAASAFSFPFQVRTNHTLNLKEICIHKRDIFGYSNEPPDGHMSNLHPDR</sequence>
<reference evidence="2" key="1">
    <citation type="journal article" date="2023" name="Nat. Plants">
        <title>Single-cell RNA sequencing provides a high-resolution roadmap for understanding the multicellular compartmentation of specialized metabolism.</title>
        <authorList>
            <person name="Sun S."/>
            <person name="Shen X."/>
            <person name="Li Y."/>
            <person name="Li Y."/>
            <person name="Wang S."/>
            <person name="Li R."/>
            <person name="Zhang H."/>
            <person name="Shen G."/>
            <person name="Guo B."/>
            <person name="Wei J."/>
            <person name="Xu J."/>
            <person name="St-Pierre B."/>
            <person name="Chen S."/>
            <person name="Sun C."/>
        </authorList>
    </citation>
    <scope>NUCLEOTIDE SEQUENCE [LARGE SCALE GENOMIC DNA]</scope>
</reference>
<evidence type="ECO:0000313" key="2">
    <source>
        <dbReference type="Proteomes" id="UP001060085"/>
    </source>
</evidence>
<evidence type="ECO:0000313" key="1">
    <source>
        <dbReference type="EMBL" id="KAI5666427.1"/>
    </source>
</evidence>
<protein>
    <submittedName>
        <fullName evidence="1">Uncharacterized protein</fullName>
    </submittedName>
</protein>